<protein>
    <submittedName>
        <fullName evidence="1">Ovule protein</fullName>
    </submittedName>
</protein>
<dbReference type="Bgee" id="WBGene00021257">
    <property type="expression patterns" value="Expressed in pharyngeal muscle cell (C elegans) and 2 other cell types or tissues"/>
</dbReference>
<dbReference type="AGR" id="WB:WBGene00021257"/>
<dbReference type="Proteomes" id="UP000001940">
    <property type="component" value="Chromosome III"/>
</dbReference>
<dbReference type="EMBL" id="BX284603">
    <property type="protein sequence ID" value="CCD73760.1"/>
    <property type="molecule type" value="Genomic_DNA"/>
</dbReference>
<evidence type="ECO:0000313" key="3">
    <source>
        <dbReference type="WormBase" id="Y22D7AR.3"/>
    </source>
</evidence>
<dbReference type="WormBase" id="Y22D7AR.3">
    <property type="protein sequence ID" value="CE23432"/>
    <property type="gene ID" value="WBGene00021257"/>
</dbReference>
<dbReference type="STRING" id="6239.Y22D7AR.3.1"/>
<sequence length="65" mass="7590">MVPNFTNIPIFCWLAQLHEMLGGICSTSPRIIDYCTRIFHLSPKIRRRTIRGIFADSFVKLSIFF</sequence>
<dbReference type="RefSeq" id="NP_497440.1">
    <property type="nucleotide sequence ID" value="NM_065039.1"/>
</dbReference>
<dbReference type="PaxDb" id="6239-Y22D7AR.3"/>
<dbReference type="AlphaFoldDB" id="Q9BKY1"/>
<name>Q9BKY1_CAEEL</name>
<proteinExistence type="predicted"/>
<keyword evidence="2" id="KW-1185">Reference proteome</keyword>
<gene>
    <name evidence="1" type="ORF">CELE_Y22D7AR.3</name>
    <name evidence="1 3" type="ORF">Y22D7AR.3</name>
</gene>
<dbReference type="KEGG" id="cel:CELE_Y22D7AR.3"/>
<evidence type="ECO:0000313" key="1">
    <source>
        <dbReference type="EMBL" id="CCD73760.1"/>
    </source>
</evidence>
<organism evidence="1 2">
    <name type="scientific">Caenorhabditis elegans</name>
    <dbReference type="NCBI Taxonomy" id="6239"/>
    <lineage>
        <taxon>Eukaryota</taxon>
        <taxon>Metazoa</taxon>
        <taxon>Ecdysozoa</taxon>
        <taxon>Nematoda</taxon>
        <taxon>Chromadorea</taxon>
        <taxon>Rhabditida</taxon>
        <taxon>Rhabditina</taxon>
        <taxon>Rhabditomorpha</taxon>
        <taxon>Rhabditoidea</taxon>
        <taxon>Rhabditidae</taxon>
        <taxon>Peloderinae</taxon>
        <taxon>Caenorhabditis</taxon>
    </lineage>
</organism>
<reference evidence="1 2" key="1">
    <citation type="journal article" date="1998" name="Science">
        <title>Genome sequence of the nematode C. elegans: a platform for investigating biology.</title>
        <authorList>
            <consortium name="The C. elegans sequencing consortium"/>
            <person name="Sulson J.E."/>
            <person name="Waterston R."/>
        </authorList>
    </citation>
    <scope>NUCLEOTIDE SEQUENCE [LARGE SCALE GENOMIC DNA]</scope>
    <source>
        <strain evidence="1 2">Bristol N2</strain>
    </source>
</reference>
<evidence type="ECO:0000313" key="2">
    <source>
        <dbReference type="Proteomes" id="UP000001940"/>
    </source>
</evidence>
<dbReference type="InParanoid" id="Q9BKY1"/>
<dbReference type="GeneID" id="189511"/>
<dbReference type="UCSC" id="Y22D7AR.3">
    <property type="organism name" value="c. elegans"/>
</dbReference>
<accession>Q9BKY1</accession>
<dbReference type="CTD" id="189511"/>
<dbReference type="HOGENOM" id="CLU_2851780_0_0_1"/>